<keyword evidence="3" id="KW-0804">Transcription</keyword>
<dbReference type="Pfam" id="PF00440">
    <property type="entry name" value="TetR_N"/>
    <property type="match status" value="1"/>
</dbReference>
<keyword evidence="1" id="KW-0805">Transcription regulation</keyword>
<evidence type="ECO:0000313" key="7">
    <source>
        <dbReference type="Proteomes" id="UP000184452"/>
    </source>
</evidence>
<dbReference type="PANTHER" id="PTHR30055:SF220">
    <property type="entry name" value="TETR-FAMILY REGULATORY PROTEIN"/>
    <property type="match status" value="1"/>
</dbReference>
<keyword evidence="2 4" id="KW-0238">DNA-binding</keyword>
<proteinExistence type="predicted"/>
<name>A0A1M6DWV7_9ACTN</name>
<feature type="DNA-binding region" description="H-T-H motif" evidence="4">
    <location>
        <begin position="26"/>
        <end position="45"/>
    </location>
</feature>
<reference evidence="6 7" key="1">
    <citation type="submission" date="2016-11" db="EMBL/GenBank/DDBJ databases">
        <authorList>
            <person name="Jaros S."/>
            <person name="Januszkiewicz K."/>
            <person name="Wedrychowicz H."/>
        </authorList>
    </citation>
    <scope>NUCLEOTIDE SEQUENCE [LARGE SCALE GENOMIC DNA]</scope>
    <source>
        <strain evidence="6 7">CGMCC 4.5723</strain>
    </source>
</reference>
<dbReference type="Gene3D" id="1.10.357.10">
    <property type="entry name" value="Tetracycline Repressor, domain 2"/>
    <property type="match status" value="1"/>
</dbReference>
<dbReference type="STRING" id="758803.SAMN05421803_10247"/>
<accession>A0A1M6DWV7</accession>
<dbReference type="InterPro" id="IPR025996">
    <property type="entry name" value="MT1864/Rv1816-like_C"/>
</dbReference>
<feature type="domain" description="HTH tetR-type" evidence="5">
    <location>
        <begin position="3"/>
        <end position="63"/>
    </location>
</feature>
<gene>
    <name evidence="6" type="ORF">SAMN05421803_10247</name>
</gene>
<dbReference type="InterPro" id="IPR050109">
    <property type="entry name" value="HTH-type_TetR-like_transc_reg"/>
</dbReference>
<protein>
    <submittedName>
        <fullName evidence="6">DNA-binding transcriptional regulator, AcrR family</fullName>
    </submittedName>
</protein>
<dbReference type="PANTHER" id="PTHR30055">
    <property type="entry name" value="HTH-TYPE TRANSCRIPTIONAL REGULATOR RUTR"/>
    <property type="match status" value="1"/>
</dbReference>
<organism evidence="6 7">
    <name type="scientific">Nocardiopsis flavescens</name>
    <dbReference type="NCBI Taxonomy" id="758803"/>
    <lineage>
        <taxon>Bacteria</taxon>
        <taxon>Bacillati</taxon>
        <taxon>Actinomycetota</taxon>
        <taxon>Actinomycetes</taxon>
        <taxon>Streptosporangiales</taxon>
        <taxon>Nocardiopsidaceae</taxon>
        <taxon>Nocardiopsis</taxon>
    </lineage>
</organism>
<dbReference type="OrthoDB" id="3173376at2"/>
<dbReference type="InterPro" id="IPR001647">
    <property type="entry name" value="HTH_TetR"/>
</dbReference>
<dbReference type="GO" id="GO:0000976">
    <property type="term" value="F:transcription cis-regulatory region binding"/>
    <property type="evidence" value="ECO:0007669"/>
    <property type="project" value="TreeGrafter"/>
</dbReference>
<dbReference type="EMBL" id="FQZK01000002">
    <property type="protein sequence ID" value="SHI77633.1"/>
    <property type="molecule type" value="Genomic_DNA"/>
</dbReference>
<keyword evidence="7" id="KW-1185">Reference proteome</keyword>
<dbReference type="GO" id="GO:0003700">
    <property type="term" value="F:DNA-binding transcription factor activity"/>
    <property type="evidence" value="ECO:0007669"/>
    <property type="project" value="TreeGrafter"/>
</dbReference>
<dbReference type="RefSeq" id="WP_073375568.1">
    <property type="nucleotide sequence ID" value="NZ_FQZK01000002.1"/>
</dbReference>
<dbReference type="SUPFAM" id="SSF48498">
    <property type="entry name" value="Tetracyclin repressor-like, C-terminal domain"/>
    <property type="match status" value="1"/>
</dbReference>
<dbReference type="Proteomes" id="UP000184452">
    <property type="component" value="Unassembled WGS sequence"/>
</dbReference>
<sequence>MPHDTRTVLLASATALLDGGGVEAVTLREVGRLSGVSHMAPYKHFQDKESLLAVIATREMERLADMVGHAAGTPHDPGGTLRSVLHAYVSWALEHPVRFRLIYGGPWTCPRPELERAAERTAGVMADVVRLCQSSGEMPDRDPERCTCLLLAAVHGAVQLELAGHLTSGTDPDAVVDDLLDLLRSTR</sequence>
<evidence type="ECO:0000256" key="4">
    <source>
        <dbReference type="PROSITE-ProRule" id="PRU00335"/>
    </source>
</evidence>
<dbReference type="InterPro" id="IPR009057">
    <property type="entry name" value="Homeodomain-like_sf"/>
</dbReference>
<evidence type="ECO:0000259" key="5">
    <source>
        <dbReference type="PROSITE" id="PS50977"/>
    </source>
</evidence>
<evidence type="ECO:0000256" key="2">
    <source>
        <dbReference type="ARBA" id="ARBA00023125"/>
    </source>
</evidence>
<dbReference type="PROSITE" id="PS50977">
    <property type="entry name" value="HTH_TETR_2"/>
    <property type="match status" value="1"/>
</dbReference>
<dbReference type="Pfam" id="PF13305">
    <property type="entry name" value="TetR_C_33"/>
    <property type="match status" value="1"/>
</dbReference>
<evidence type="ECO:0000313" key="6">
    <source>
        <dbReference type="EMBL" id="SHI77633.1"/>
    </source>
</evidence>
<dbReference type="SUPFAM" id="SSF46689">
    <property type="entry name" value="Homeodomain-like"/>
    <property type="match status" value="1"/>
</dbReference>
<dbReference type="InterPro" id="IPR036271">
    <property type="entry name" value="Tet_transcr_reg_TetR-rel_C_sf"/>
</dbReference>
<evidence type="ECO:0000256" key="1">
    <source>
        <dbReference type="ARBA" id="ARBA00023015"/>
    </source>
</evidence>
<evidence type="ECO:0000256" key="3">
    <source>
        <dbReference type="ARBA" id="ARBA00023163"/>
    </source>
</evidence>
<dbReference type="AlphaFoldDB" id="A0A1M6DWV7"/>